<organism evidence="2 3">
    <name type="scientific">Colocasia esculenta</name>
    <name type="common">Wild taro</name>
    <name type="synonym">Arum esculentum</name>
    <dbReference type="NCBI Taxonomy" id="4460"/>
    <lineage>
        <taxon>Eukaryota</taxon>
        <taxon>Viridiplantae</taxon>
        <taxon>Streptophyta</taxon>
        <taxon>Embryophyta</taxon>
        <taxon>Tracheophyta</taxon>
        <taxon>Spermatophyta</taxon>
        <taxon>Magnoliopsida</taxon>
        <taxon>Liliopsida</taxon>
        <taxon>Araceae</taxon>
        <taxon>Aroideae</taxon>
        <taxon>Colocasieae</taxon>
        <taxon>Colocasia</taxon>
    </lineage>
</organism>
<dbReference type="InterPro" id="IPR036875">
    <property type="entry name" value="Znf_CCHC_sf"/>
</dbReference>
<reference evidence="2" key="1">
    <citation type="submission" date="2017-07" db="EMBL/GenBank/DDBJ databases">
        <title>Taro Niue Genome Assembly and Annotation.</title>
        <authorList>
            <person name="Atibalentja N."/>
            <person name="Keating K."/>
            <person name="Fields C.J."/>
        </authorList>
    </citation>
    <scope>NUCLEOTIDE SEQUENCE</scope>
    <source>
        <strain evidence="2">Niue_2</strain>
        <tissue evidence="2">Leaf</tissue>
    </source>
</reference>
<evidence type="ECO:0000313" key="2">
    <source>
        <dbReference type="EMBL" id="MQM13086.1"/>
    </source>
</evidence>
<evidence type="ECO:0000313" key="3">
    <source>
        <dbReference type="Proteomes" id="UP000652761"/>
    </source>
</evidence>
<name>A0A843WYC4_COLES</name>
<dbReference type="SUPFAM" id="SSF57756">
    <property type="entry name" value="Retrovirus zinc finger-like domains"/>
    <property type="match status" value="1"/>
</dbReference>
<dbReference type="EMBL" id="NMUH01005557">
    <property type="protein sequence ID" value="MQM13086.1"/>
    <property type="molecule type" value="Genomic_DNA"/>
</dbReference>
<protein>
    <recommendedName>
        <fullName evidence="4">CCHC-type domain-containing protein</fullName>
    </recommendedName>
</protein>
<comment type="caution">
    <text evidence="2">The sequence shown here is derived from an EMBL/GenBank/DDBJ whole genome shotgun (WGS) entry which is preliminary data.</text>
</comment>
<keyword evidence="3" id="KW-1185">Reference proteome</keyword>
<evidence type="ECO:0000256" key="1">
    <source>
        <dbReference type="SAM" id="MobiDB-lite"/>
    </source>
</evidence>
<dbReference type="GO" id="GO:0003676">
    <property type="term" value="F:nucleic acid binding"/>
    <property type="evidence" value="ECO:0007669"/>
    <property type="project" value="InterPro"/>
</dbReference>
<feature type="region of interest" description="Disordered" evidence="1">
    <location>
        <begin position="25"/>
        <end position="45"/>
    </location>
</feature>
<dbReference type="Proteomes" id="UP000652761">
    <property type="component" value="Unassembled WGS sequence"/>
</dbReference>
<dbReference type="AlphaFoldDB" id="A0A843WYC4"/>
<dbReference type="Gene3D" id="4.10.60.10">
    <property type="entry name" value="Zinc finger, CCHC-type"/>
    <property type="match status" value="1"/>
</dbReference>
<evidence type="ECO:0008006" key="4">
    <source>
        <dbReference type="Google" id="ProtNLM"/>
    </source>
</evidence>
<dbReference type="GO" id="GO:0008270">
    <property type="term" value="F:zinc ion binding"/>
    <property type="evidence" value="ECO:0007669"/>
    <property type="project" value="InterPro"/>
</dbReference>
<accession>A0A843WYC4</accession>
<gene>
    <name evidence="2" type="ORF">Taro_046005</name>
</gene>
<sequence length="177" mass="19679">MVKRAQLLEDATDFTDRIKGKFVKKEVTSSQSSAKPTNGKKHPFNITEGSIQERKPKVFVPNTPTKSHCKHCDKPGHSADECWRKAGACLRCGSREHRTSLELVGVVWRISWWLESRRSSIPSSSSSPVHLLRPAQTALLKSTKEQPYVKRRKDWSAIQSTVLALSGSGTDPVNATA</sequence>
<proteinExistence type="predicted"/>
<dbReference type="OrthoDB" id="7608935at2759"/>